<name>A0A4P9W2Y4_9FUNG</name>
<dbReference type="GO" id="GO:0000307">
    <property type="term" value="C:cyclin-dependent protein kinase holoenzyme complex"/>
    <property type="evidence" value="ECO:0007669"/>
    <property type="project" value="TreeGrafter"/>
</dbReference>
<dbReference type="GO" id="GO:0005634">
    <property type="term" value="C:nucleus"/>
    <property type="evidence" value="ECO:0007669"/>
    <property type="project" value="TreeGrafter"/>
</dbReference>
<dbReference type="Pfam" id="PF08613">
    <property type="entry name" value="Cyclin"/>
    <property type="match status" value="1"/>
</dbReference>
<accession>A0A4P9W2Y4</accession>
<evidence type="ECO:0008006" key="3">
    <source>
        <dbReference type="Google" id="ProtNLM"/>
    </source>
</evidence>
<dbReference type="GO" id="GO:0016538">
    <property type="term" value="F:cyclin-dependent protein serine/threonine kinase regulator activity"/>
    <property type="evidence" value="ECO:0007669"/>
    <property type="project" value="TreeGrafter"/>
</dbReference>
<dbReference type="AlphaFoldDB" id="A0A4P9W2Y4"/>
<dbReference type="InterPro" id="IPR013922">
    <property type="entry name" value="Cyclin_PHO80-like"/>
</dbReference>
<dbReference type="PANTHER" id="PTHR15615:SF36">
    <property type="entry name" value="PHO85 CYCLIN-5"/>
    <property type="match status" value="1"/>
</dbReference>
<dbReference type="PANTHER" id="PTHR15615">
    <property type="match status" value="1"/>
</dbReference>
<dbReference type="CDD" id="cd20557">
    <property type="entry name" value="CYCLIN_ScPCL1-like"/>
    <property type="match status" value="1"/>
</dbReference>
<dbReference type="GO" id="GO:0019901">
    <property type="term" value="F:protein kinase binding"/>
    <property type="evidence" value="ECO:0007669"/>
    <property type="project" value="InterPro"/>
</dbReference>
<organism evidence="1 2">
    <name type="scientific">Blyttiomyces helicus</name>
    <dbReference type="NCBI Taxonomy" id="388810"/>
    <lineage>
        <taxon>Eukaryota</taxon>
        <taxon>Fungi</taxon>
        <taxon>Fungi incertae sedis</taxon>
        <taxon>Chytridiomycota</taxon>
        <taxon>Chytridiomycota incertae sedis</taxon>
        <taxon>Chytridiomycetes</taxon>
        <taxon>Chytridiomycetes incertae sedis</taxon>
        <taxon>Blyttiomyces</taxon>
    </lineage>
</organism>
<dbReference type="SUPFAM" id="SSF47954">
    <property type="entry name" value="Cyclin-like"/>
    <property type="match status" value="1"/>
</dbReference>
<dbReference type="InterPro" id="IPR036915">
    <property type="entry name" value="Cyclin-like_sf"/>
</dbReference>
<sequence length="112" mass="12776">QILERSKTTHQTLSLALYYTVRAGQMLRRRQDPPSHSAAPPRTPVCGRRLLLAALVIASKFLNDQTIANCAWASIAGLPVADLNVYEQKLLRLLDYQLALSRERFWEWETVL</sequence>
<dbReference type="Gene3D" id="1.10.472.10">
    <property type="entry name" value="Cyclin-like"/>
    <property type="match status" value="1"/>
</dbReference>
<gene>
    <name evidence="1" type="ORF">BDK51DRAFT_12216</name>
</gene>
<keyword evidence="2" id="KW-1185">Reference proteome</keyword>
<protein>
    <recommendedName>
        <fullName evidence="3">Cyclin N-terminal domain-containing protein</fullName>
    </recommendedName>
</protein>
<evidence type="ECO:0000313" key="1">
    <source>
        <dbReference type="EMBL" id="RKO85178.1"/>
    </source>
</evidence>
<proteinExistence type="predicted"/>
<dbReference type="OrthoDB" id="286814at2759"/>
<reference evidence="2" key="1">
    <citation type="journal article" date="2018" name="Nat. Microbiol.">
        <title>Leveraging single-cell genomics to expand the fungal tree of life.</title>
        <authorList>
            <person name="Ahrendt S.R."/>
            <person name="Quandt C.A."/>
            <person name="Ciobanu D."/>
            <person name="Clum A."/>
            <person name="Salamov A."/>
            <person name="Andreopoulos B."/>
            <person name="Cheng J.F."/>
            <person name="Woyke T."/>
            <person name="Pelin A."/>
            <person name="Henrissat B."/>
            <person name="Reynolds N.K."/>
            <person name="Benny G.L."/>
            <person name="Smith M.E."/>
            <person name="James T.Y."/>
            <person name="Grigoriev I.V."/>
        </authorList>
    </citation>
    <scope>NUCLEOTIDE SEQUENCE [LARGE SCALE GENOMIC DNA]</scope>
</reference>
<dbReference type="EMBL" id="KZ999331">
    <property type="protein sequence ID" value="RKO85178.1"/>
    <property type="molecule type" value="Genomic_DNA"/>
</dbReference>
<evidence type="ECO:0000313" key="2">
    <source>
        <dbReference type="Proteomes" id="UP000269721"/>
    </source>
</evidence>
<feature type="non-terminal residue" evidence="1">
    <location>
        <position position="1"/>
    </location>
</feature>
<dbReference type="Proteomes" id="UP000269721">
    <property type="component" value="Unassembled WGS sequence"/>
</dbReference>
<feature type="non-terminal residue" evidence="1">
    <location>
        <position position="112"/>
    </location>
</feature>